<dbReference type="AlphaFoldDB" id="A0A2C6L1D1"/>
<evidence type="ECO:0000313" key="2">
    <source>
        <dbReference type="EMBL" id="PHJ22419.1"/>
    </source>
</evidence>
<dbReference type="EMBL" id="MIGC01001686">
    <property type="protein sequence ID" value="PHJ22419.1"/>
    <property type="molecule type" value="Genomic_DNA"/>
</dbReference>
<gene>
    <name evidence="2" type="ORF">CSUI_003735</name>
</gene>
<reference evidence="2 3" key="1">
    <citation type="journal article" date="2017" name="Int. J. Parasitol.">
        <title>The genome of the protozoan parasite Cystoisospora suis and a reverse vaccinology approach to identify vaccine candidates.</title>
        <authorList>
            <person name="Palmieri N."/>
            <person name="Shrestha A."/>
            <person name="Ruttkowski B."/>
            <person name="Beck T."/>
            <person name="Vogl C."/>
            <person name="Tomley F."/>
            <person name="Blake D.P."/>
            <person name="Joachim A."/>
        </authorList>
    </citation>
    <scope>NUCLEOTIDE SEQUENCE [LARGE SCALE GENOMIC DNA]</scope>
    <source>
        <strain evidence="2 3">Wien I</strain>
    </source>
</reference>
<feature type="transmembrane region" description="Helical" evidence="1">
    <location>
        <begin position="187"/>
        <end position="210"/>
    </location>
</feature>
<organism evidence="2 3">
    <name type="scientific">Cystoisospora suis</name>
    <dbReference type="NCBI Taxonomy" id="483139"/>
    <lineage>
        <taxon>Eukaryota</taxon>
        <taxon>Sar</taxon>
        <taxon>Alveolata</taxon>
        <taxon>Apicomplexa</taxon>
        <taxon>Conoidasida</taxon>
        <taxon>Coccidia</taxon>
        <taxon>Eucoccidiorida</taxon>
        <taxon>Eimeriorina</taxon>
        <taxon>Sarcocystidae</taxon>
        <taxon>Cystoisospora</taxon>
    </lineage>
</organism>
<comment type="caution">
    <text evidence="2">The sequence shown here is derived from an EMBL/GenBank/DDBJ whole genome shotgun (WGS) entry which is preliminary data.</text>
</comment>
<feature type="transmembrane region" description="Helical" evidence="1">
    <location>
        <begin position="39"/>
        <end position="59"/>
    </location>
</feature>
<name>A0A2C6L1D1_9APIC</name>
<proteinExistence type="predicted"/>
<keyword evidence="1" id="KW-1133">Transmembrane helix</keyword>
<dbReference type="RefSeq" id="XP_067924096.1">
    <property type="nucleotide sequence ID" value="XM_068063930.1"/>
</dbReference>
<evidence type="ECO:0000256" key="1">
    <source>
        <dbReference type="SAM" id="Phobius"/>
    </source>
</evidence>
<feature type="transmembrane region" description="Helical" evidence="1">
    <location>
        <begin position="162"/>
        <end position="181"/>
    </location>
</feature>
<dbReference type="Proteomes" id="UP000221165">
    <property type="component" value="Unassembled WGS sequence"/>
</dbReference>
<feature type="transmembrane region" description="Helical" evidence="1">
    <location>
        <begin position="131"/>
        <end position="155"/>
    </location>
</feature>
<dbReference type="GeneID" id="94427141"/>
<keyword evidence="1" id="KW-0472">Membrane</keyword>
<dbReference type="VEuPathDB" id="ToxoDB:CSUI_003735"/>
<evidence type="ECO:0000313" key="3">
    <source>
        <dbReference type="Proteomes" id="UP000221165"/>
    </source>
</evidence>
<accession>A0A2C6L1D1</accession>
<sequence length="211" mass="23396">MVCPIPPWRRRVFPSSFSIVKALSGRQHRKRHPCSSNYLRWYVAHGWGFWVILLVYIHLNGYGRNKGGYTMAGDASGGGGRSTPFSSSSGGSRFFFWPHANIPGGGDGGRSFMYGATLTAVPPFFSRKDPVSSLSVCLVSILHLIKAFGWLCCFLSSTPRRLLVHYALFSVRFIHGSLFLSCSSLSFLSILLRFPSFLASCAFVFFSLFLA</sequence>
<keyword evidence="1" id="KW-0812">Transmembrane</keyword>
<protein>
    <recommendedName>
        <fullName evidence="4">Transmembrane protein</fullName>
    </recommendedName>
</protein>
<keyword evidence="3" id="KW-1185">Reference proteome</keyword>
<evidence type="ECO:0008006" key="4">
    <source>
        <dbReference type="Google" id="ProtNLM"/>
    </source>
</evidence>